<dbReference type="RefSeq" id="WP_189135520.1">
    <property type="nucleotide sequence ID" value="NZ_BMMS01000046.1"/>
</dbReference>
<dbReference type="Proteomes" id="UP000641932">
    <property type="component" value="Unassembled WGS sequence"/>
</dbReference>
<name>A0A917ZXH5_9ACTN</name>
<evidence type="ECO:0000313" key="2">
    <source>
        <dbReference type="EMBL" id="GGO99549.1"/>
    </source>
</evidence>
<keyword evidence="2" id="KW-0418">Kinase</keyword>
<proteinExistence type="predicted"/>
<dbReference type="SUPFAM" id="SSF55874">
    <property type="entry name" value="ATPase domain of HSP90 chaperone/DNA topoisomerase II/histidine kinase"/>
    <property type="match status" value="1"/>
</dbReference>
<feature type="domain" description="Histidine kinase/HSP90-like ATPase" evidence="1">
    <location>
        <begin position="42"/>
        <end position="137"/>
    </location>
</feature>
<evidence type="ECO:0000259" key="1">
    <source>
        <dbReference type="Pfam" id="PF02518"/>
    </source>
</evidence>
<reference evidence="2" key="1">
    <citation type="journal article" date="2014" name="Int. J. Syst. Evol. Microbiol.">
        <title>Complete genome sequence of Corynebacterium casei LMG S-19264T (=DSM 44701T), isolated from a smear-ripened cheese.</title>
        <authorList>
            <consortium name="US DOE Joint Genome Institute (JGI-PGF)"/>
            <person name="Walter F."/>
            <person name="Albersmeier A."/>
            <person name="Kalinowski J."/>
            <person name="Ruckert C."/>
        </authorList>
    </citation>
    <scope>NUCLEOTIDE SEQUENCE</scope>
    <source>
        <strain evidence="2">CGMCC 4.7201</strain>
    </source>
</reference>
<reference evidence="2" key="2">
    <citation type="submission" date="2020-09" db="EMBL/GenBank/DDBJ databases">
        <authorList>
            <person name="Sun Q."/>
            <person name="Zhou Y."/>
        </authorList>
    </citation>
    <scope>NUCLEOTIDE SEQUENCE</scope>
    <source>
        <strain evidence="2">CGMCC 4.7201</strain>
    </source>
</reference>
<gene>
    <name evidence="2" type="primary">rsbT</name>
    <name evidence="2" type="ORF">GCM10012280_66260</name>
</gene>
<dbReference type="InterPro" id="IPR003594">
    <property type="entry name" value="HATPase_dom"/>
</dbReference>
<dbReference type="Gene3D" id="3.30.565.10">
    <property type="entry name" value="Histidine kinase-like ATPase, C-terminal domain"/>
    <property type="match status" value="1"/>
</dbReference>
<dbReference type="AlphaFoldDB" id="A0A917ZXH5"/>
<protein>
    <submittedName>
        <fullName evidence="2">Serine/threonine-protein kinase RsbT</fullName>
    </submittedName>
</protein>
<dbReference type="InterPro" id="IPR036890">
    <property type="entry name" value="HATPase_C_sf"/>
</dbReference>
<dbReference type="EMBL" id="BMMS01000046">
    <property type="protein sequence ID" value="GGO99549.1"/>
    <property type="molecule type" value="Genomic_DNA"/>
</dbReference>
<comment type="caution">
    <text evidence="2">The sequence shown here is derived from an EMBL/GenBank/DDBJ whole genome shotgun (WGS) entry which is preliminary data.</text>
</comment>
<keyword evidence="2" id="KW-0808">Transferase</keyword>
<dbReference type="GO" id="GO:0016301">
    <property type="term" value="F:kinase activity"/>
    <property type="evidence" value="ECO:0007669"/>
    <property type="project" value="UniProtKB-KW"/>
</dbReference>
<evidence type="ECO:0000313" key="3">
    <source>
        <dbReference type="Proteomes" id="UP000641932"/>
    </source>
</evidence>
<keyword evidence="3" id="KW-1185">Reference proteome</keyword>
<sequence>MTTGAATARQPSVFDIVDESDLIRVRKVLRSEAESVRLNLVDATKLITAGSELARNILYYATGHRGRISVEQVCRQGRRGVRATFADDGPGIADIAAALTDGFSTRGSLGLGLPGARRLVDDMTLTSAAGSGTTVVIVKWQR</sequence>
<accession>A0A917ZXH5</accession>
<dbReference type="Pfam" id="PF02518">
    <property type="entry name" value="HATPase_c"/>
    <property type="match status" value="1"/>
</dbReference>
<organism evidence="2 3">
    <name type="scientific">Wenjunlia tyrosinilytica</name>
    <dbReference type="NCBI Taxonomy" id="1544741"/>
    <lineage>
        <taxon>Bacteria</taxon>
        <taxon>Bacillati</taxon>
        <taxon>Actinomycetota</taxon>
        <taxon>Actinomycetes</taxon>
        <taxon>Kitasatosporales</taxon>
        <taxon>Streptomycetaceae</taxon>
        <taxon>Wenjunlia</taxon>
    </lineage>
</organism>